<accession>A0A9D4AW42</accession>
<dbReference type="SMART" id="SM00563">
    <property type="entry name" value="PlsC"/>
    <property type="match status" value="1"/>
</dbReference>
<dbReference type="AlphaFoldDB" id="A0A9D4AW42"/>
<evidence type="ECO:0000313" key="3">
    <source>
        <dbReference type="Proteomes" id="UP000827986"/>
    </source>
</evidence>
<name>A0A9D4AW42_9SAUR</name>
<dbReference type="PANTHER" id="PTHR12563">
    <property type="entry name" value="GLYCEROL-3-PHOSPHATE ACYLTRANSFERASE"/>
    <property type="match status" value="1"/>
</dbReference>
<dbReference type="EMBL" id="JAHDVG010000474">
    <property type="protein sequence ID" value="KAH1178557.1"/>
    <property type="molecule type" value="Genomic_DNA"/>
</dbReference>
<dbReference type="GO" id="GO:0034587">
    <property type="term" value="P:piRNA processing"/>
    <property type="evidence" value="ECO:0007669"/>
    <property type="project" value="TreeGrafter"/>
</dbReference>
<dbReference type="GO" id="GO:0031966">
    <property type="term" value="C:mitochondrial membrane"/>
    <property type="evidence" value="ECO:0007669"/>
    <property type="project" value="TreeGrafter"/>
</dbReference>
<proteinExistence type="predicted"/>
<organism evidence="2 3">
    <name type="scientific">Mauremys mutica</name>
    <name type="common">yellowpond turtle</name>
    <dbReference type="NCBI Taxonomy" id="74926"/>
    <lineage>
        <taxon>Eukaryota</taxon>
        <taxon>Metazoa</taxon>
        <taxon>Chordata</taxon>
        <taxon>Craniata</taxon>
        <taxon>Vertebrata</taxon>
        <taxon>Euteleostomi</taxon>
        <taxon>Archelosauria</taxon>
        <taxon>Testudinata</taxon>
        <taxon>Testudines</taxon>
        <taxon>Cryptodira</taxon>
        <taxon>Durocryptodira</taxon>
        <taxon>Testudinoidea</taxon>
        <taxon>Geoemydidae</taxon>
        <taxon>Geoemydinae</taxon>
        <taxon>Mauremys</taxon>
    </lineage>
</organism>
<dbReference type="GO" id="GO:0006072">
    <property type="term" value="P:glycerol-3-phosphate metabolic process"/>
    <property type="evidence" value="ECO:0007669"/>
    <property type="project" value="TreeGrafter"/>
</dbReference>
<dbReference type="GO" id="GO:0006631">
    <property type="term" value="P:fatty acid metabolic process"/>
    <property type="evidence" value="ECO:0007669"/>
    <property type="project" value="TreeGrafter"/>
</dbReference>
<dbReference type="GO" id="GO:0004366">
    <property type="term" value="F:glycerol-3-phosphate O-acyltransferase activity"/>
    <property type="evidence" value="ECO:0007669"/>
    <property type="project" value="TreeGrafter"/>
</dbReference>
<keyword evidence="3" id="KW-1185">Reference proteome</keyword>
<evidence type="ECO:0000313" key="2">
    <source>
        <dbReference type="EMBL" id="KAH1178557.1"/>
    </source>
</evidence>
<dbReference type="InterPro" id="IPR022284">
    <property type="entry name" value="GPAT/DHAPAT"/>
</dbReference>
<dbReference type="InterPro" id="IPR002123">
    <property type="entry name" value="Plipid/glycerol_acylTrfase"/>
</dbReference>
<reference evidence="2" key="1">
    <citation type="submission" date="2021-09" db="EMBL/GenBank/DDBJ databases">
        <title>The genome of Mauremys mutica provides insights into the evolution of semi-aquatic lifestyle.</title>
        <authorList>
            <person name="Gong S."/>
            <person name="Gao Y."/>
        </authorList>
    </citation>
    <scope>NUCLEOTIDE SEQUENCE</scope>
    <source>
        <strain evidence="2">MM-2020</strain>
        <tissue evidence="2">Muscle</tissue>
    </source>
</reference>
<gene>
    <name evidence="2" type="ORF">KIL84_012259</name>
</gene>
<dbReference type="GO" id="GO:0008654">
    <property type="term" value="P:phospholipid biosynthetic process"/>
    <property type="evidence" value="ECO:0007669"/>
    <property type="project" value="TreeGrafter"/>
</dbReference>
<dbReference type="Proteomes" id="UP000827986">
    <property type="component" value="Unassembled WGS sequence"/>
</dbReference>
<sequence>MSPSPSDALSGTEALGQHLRKTEERLPLTSVACEPGSGQATPLPSARCPPRTLLLVPLGRWSEEPAPTCALRSGQAVALTQRDAAARILLAEEKVLQRKMKTWPLGFGVKLEIVTPFLGKYRPFVGRCCQTCTPKSWQSSFHKHLPSLGFHNVLQVTEENTRYRGWLVRRLCYFLAILEWKVDSETPRDLQERIFRSKRVQDVMSLEVPQVRGAGSVLSKSRAQWRSEVLSILGQIQSPLSLFILRLCSWALLRLLNRVFLNVLLHKGQLEMVRRAAQTPDVPLVFLSTRKSQLDGLLLPFLLFSQGLGVPRVTWEYQTFTPSLRALLSRLGGVFLPPGAEHAPDGDWGALSRAVLTSYIEELLKSRQHLVIFLEDPVSGEPRLSAPGGEWLALVLGAVRAGAVADVMLVPVGIAYDVAPGVSHGGLSGSAQPSGLWSCLLAVSRALGREFGCVRMDFAQPFSLQEYTANSLFRQSCSQKSLEELLLPVILGKSPDLLDWEKSEEWYPGLRAAAELKADERRLVGRLGLHSLSAGVSCSSVMAVAIMSALLLHKHREGVFLSRLMSDFSWLVEETLLRNRDVGFSGQLRDLVLHALSLLRGCVSLHRLSRGDVLVAPRETAAAVRELSWHSAALLPVFMCEAVGACAINALLVEMLPFLSPAKLPAAVVLSQGELLRKTLTLLQLLPRDVVLLQPCQSVSCYGQEVLDKLIQCGLLVAEETPSERLACDTARRRFSQKLLWKEMEDFNDSDSDYDEDTGKRCFKISQLDNCPDFFLFLCGLLGPLLKTFERAAAFLVESGCPELELEYVEKLQRFLVRKAREDGSFECANRNLALSSIQTFKELGVLREQPGAAGPILHLSETFSTKGNQERLEKFMGQFTSS</sequence>
<dbReference type="Pfam" id="PF19277">
    <property type="entry name" value="GPAT_C"/>
    <property type="match status" value="1"/>
</dbReference>
<comment type="caution">
    <text evidence="2">The sequence shown here is derived from an EMBL/GenBank/DDBJ whole genome shotgun (WGS) entry which is preliminary data.</text>
</comment>
<feature type="domain" description="Phospholipid/glycerol acyltransferase" evidence="1">
    <location>
        <begin position="284"/>
        <end position="417"/>
    </location>
</feature>
<dbReference type="PANTHER" id="PTHR12563:SF15">
    <property type="entry name" value="GLYCEROL-3-PHOSPHATE ACYLTRANSFERASE 2, MITOCHONDRIAL"/>
    <property type="match status" value="1"/>
</dbReference>
<evidence type="ECO:0000259" key="1">
    <source>
        <dbReference type="SMART" id="SM00563"/>
    </source>
</evidence>
<protein>
    <recommendedName>
        <fullName evidence="1">Phospholipid/glycerol acyltransferase domain-containing protein</fullName>
    </recommendedName>
</protein>
<dbReference type="InterPro" id="IPR045520">
    <property type="entry name" value="GPAT/DHAPAT_C"/>
</dbReference>
<dbReference type="GO" id="GO:0019432">
    <property type="term" value="P:triglyceride biosynthetic process"/>
    <property type="evidence" value="ECO:0007669"/>
    <property type="project" value="TreeGrafter"/>
</dbReference>